<dbReference type="PANTHER" id="PTHR35093">
    <property type="entry name" value="OUTER MEMBRANE PROTEIN NMB0088-RELATED"/>
    <property type="match status" value="1"/>
</dbReference>
<dbReference type="Gene3D" id="2.40.160.60">
    <property type="entry name" value="Outer membrane protein transport protein (OMPP1/FadL/TodX)"/>
    <property type="match status" value="1"/>
</dbReference>
<keyword evidence="6" id="KW-0472">Membrane</keyword>
<evidence type="ECO:0000256" key="2">
    <source>
        <dbReference type="ARBA" id="ARBA00008163"/>
    </source>
</evidence>
<comment type="similarity">
    <text evidence="2">Belongs to the OmpP1/FadL family.</text>
</comment>
<evidence type="ECO:0000256" key="3">
    <source>
        <dbReference type="ARBA" id="ARBA00022452"/>
    </source>
</evidence>
<sequence>MKLSIKRALVSTAITAAFAAPMAANATNGMNLEGYGPIATGMGGASMAYDNGTAAVMNNPATLGLMEDGDGRFDAALGMLGPDVTATVASAADSDGTMYWMPALGYAVREGNLTYGIGVFSQGGMGTDYDTDTWPAQPPVAGGGGAPATNAVSGSVQEVRSVVGVGRLILPVAFNVNDQLTIAGSADLVWAGMDMRMTMGCADMSGMVTADTYGFGCADPFDAVQLDFSDDSRFTGAAKGYGLAGKLGIHYQANDVLAVGATFHSKTYMSDLDAGVNLITTVDSWTQVISP</sequence>
<protein>
    <submittedName>
        <fullName evidence="9">Outer membrane protein transport protein</fullName>
    </submittedName>
</protein>
<dbReference type="Proteomes" id="UP000509658">
    <property type="component" value="Chromosome"/>
</dbReference>
<feature type="signal peptide" evidence="8">
    <location>
        <begin position="1"/>
        <end position="19"/>
    </location>
</feature>
<keyword evidence="3" id="KW-1134">Transmembrane beta strand</keyword>
<dbReference type="InterPro" id="IPR005017">
    <property type="entry name" value="OMPP1/FadL/TodX"/>
</dbReference>
<dbReference type="GO" id="GO:0015483">
    <property type="term" value="F:long-chain fatty acid transporting porin activity"/>
    <property type="evidence" value="ECO:0007669"/>
    <property type="project" value="TreeGrafter"/>
</dbReference>
<dbReference type="SUPFAM" id="SSF56935">
    <property type="entry name" value="Porins"/>
    <property type="match status" value="1"/>
</dbReference>
<reference evidence="9 10" key="1">
    <citation type="submission" date="2020-05" db="EMBL/GenBank/DDBJ databases">
        <title>Horizontal transmission and recombination maintain forever young bacterial symbiont genomes.</title>
        <authorList>
            <person name="Russell S.L."/>
            <person name="Pepper-Tunick E."/>
            <person name="Svedberg J."/>
            <person name="Byrne A."/>
            <person name="Ruelas Castillo J."/>
            <person name="Vollmers C."/>
            <person name="Beinart R.A."/>
            <person name="Corbett-Detig R."/>
        </authorList>
    </citation>
    <scope>NUCLEOTIDE SEQUENCE [LARGE SCALE GENOMIC DNA]</scope>
    <source>
        <strain evidence="9">Santa_Monica_outfall</strain>
    </source>
</reference>
<dbReference type="GO" id="GO:0009279">
    <property type="term" value="C:cell outer membrane"/>
    <property type="evidence" value="ECO:0007669"/>
    <property type="project" value="UniProtKB-SubCell"/>
</dbReference>
<keyword evidence="4" id="KW-0812">Transmembrane</keyword>
<dbReference type="KEGG" id="rev:HUE57_15060"/>
<evidence type="ECO:0000256" key="5">
    <source>
        <dbReference type="ARBA" id="ARBA00022729"/>
    </source>
</evidence>
<comment type="subcellular location">
    <subcellularLocation>
        <location evidence="1">Cell outer membrane</location>
        <topology evidence="1">Multi-pass membrane protein</topology>
    </subcellularLocation>
</comment>
<dbReference type="AlphaFoldDB" id="A0A6N0HYM9"/>
<evidence type="ECO:0000256" key="4">
    <source>
        <dbReference type="ARBA" id="ARBA00022692"/>
    </source>
</evidence>
<name>A0A6N0HYM9_9GAMM</name>
<evidence type="ECO:0000313" key="9">
    <source>
        <dbReference type="EMBL" id="QKQ27455.1"/>
    </source>
</evidence>
<dbReference type="EMBL" id="CP054491">
    <property type="protein sequence ID" value="QKQ27455.1"/>
    <property type="molecule type" value="Genomic_DNA"/>
</dbReference>
<gene>
    <name evidence="9" type="ORF">HUE57_15060</name>
</gene>
<proteinExistence type="inferred from homology"/>
<accession>A0A6N0HYM9</accession>
<evidence type="ECO:0000313" key="10">
    <source>
        <dbReference type="Proteomes" id="UP000509658"/>
    </source>
</evidence>
<evidence type="ECO:0000256" key="1">
    <source>
        <dbReference type="ARBA" id="ARBA00004571"/>
    </source>
</evidence>
<keyword evidence="5 8" id="KW-0732">Signal</keyword>
<keyword evidence="7" id="KW-0998">Cell outer membrane</keyword>
<evidence type="ECO:0000256" key="8">
    <source>
        <dbReference type="SAM" id="SignalP"/>
    </source>
</evidence>
<organism evidence="9 10">
    <name type="scientific">Candidatus Reidiella endopervernicosa</name>
    <dbReference type="NCBI Taxonomy" id="2738883"/>
    <lineage>
        <taxon>Bacteria</taxon>
        <taxon>Pseudomonadati</taxon>
        <taxon>Pseudomonadota</taxon>
        <taxon>Gammaproteobacteria</taxon>
        <taxon>Candidatus Reidiella</taxon>
    </lineage>
</organism>
<evidence type="ECO:0000256" key="6">
    <source>
        <dbReference type="ARBA" id="ARBA00023136"/>
    </source>
</evidence>
<dbReference type="PANTHER" id="PTHR35093:SF8">
    <property type="entry name" value="OUTER MEMBRANE PROTEIN NMB0088-RELATED"/>
    <property type="match status" value="1"/>
</dbReference>
<evidence type="ECO:0000256" key="7">
    <source>
        <dbReference type="ARBA" id="ARBA00023237"/>
    </source>
</evidence>
<feature type="chain" id="PRO_5027111856" evidence="8">
    <location>
        <begin position="20"/>
        <end position="291"/>
    </location>
</feature>
<keyword evidence="10" id="KW-1185">Reference proteome</keyword>
<dbReference type="RefSeq" id="WP_174673470.1">
    <property type="nucleotide sequence ID" value="NZ_CP054491.1"/>
</dbReference>